<keyword evidence="5" id="KW-1015">Disulfide bond</keyword>
<organism evidence="9 10">
    <name type="scientific">Xanthoceras sorbifolium</name>
    <dbReference type="NCBI Taxonomy" id="99658"/>
    <lineage>
        <taxon>Eukaryota</taxon>
        <taxon>Viridiplantae</taxon>
        <taxon>Streptophyta</taxon>
        <taxon>Embryophyta</taxon>
        <taxon>Tracheophyta</taxon>
        <taxon>Spermatophyta</taxon>
        <taxon>Magnoliopsida</taxon>
        <taxon>eudicotyledons</taxon>
        <taxon>Gunneridae</taxon>
        <taxon>Pentapetalae</taxon>
        <taxon>rosids</taxon>
        <taxon>malvids</taxon>
        <taxon>Sapindales</taxon>
        <taxon>Sapindaceae</taxon>
        <taxon>Xanthoceroideae</taxon>
        <taxon>Xanthoceras</taxon>
    </lineage>
</organism>
<evidence type="ECO:0000259" key="7">
    <source>
        <dbReference type="SMART" id="SM00645"/>
    </source>
</evidence>
<keyword evidence="2" id="KW-0645">Protease</keyword>
<accession>A0ABQ8IHZ7</accession>
<reference evidence="9 10" key="1">
    <citation type="submission" date="2021-02" db="EMBL/GenBank/DDBJ databases">
        <title>Plant Genome Project.</title>
        <authorList>
            <person name="Zhang R.-G."/>
        </authorList>
    </citation>
    <scope>NUCLEOTIDE SEQUENCE [LARGE SCALE GENOMIC DNA]</scope>
    <source>
        <tissue evidence="9">Leaves</tissue>
    </source>
</reference>
<feature type="domain" description="Cathepsin propeptide inhibitor" evidence="8">
    <location>
        <begin position="53"/>
        <end position="109"/>
    </location>
</feature>
<dbReference type="Pfam" id="PF00112">
    <property type="entry name" value="Peptidase_C1"/>
    <property type="match status" value="1"/>
</dbReference>
<dbReference type="PANTHER" id="PTHR12411">
    <property type="entry name" value="CYSTEINE PROTEASE FAMILY C1-RELATED"/>
    <property type="match status" value="1"/>
</dbReference>
<dbReference type="InterPro" id="IPR038765">
    <property type="entry name" value="Papain-like_cys_pep_sf"/>
</dbReference>
<sequence>MANYSLFSLFLLSIISTAWTMSRHELNDNPLIRQVVPSDGLDQILLNKFEHQFLEFKKNYNKVYNTEEENEYRFGVFMSNLLKARRHQKLDPSATHGITKFSDLTPSEFHGKFFPSDKLQLPSSIYNAPNLSTNDLPSKFDWRDKGAVTRVKDQGTCKAGWAFSAAGILEGVNYLSSCYLVDLSAQQILDCDTTCDPQNPTNCDRGCDGGFTYNALDYILREGGIMAEFDYPFTMTSNTNHCIFDANIVVSSISKIFHISNNEDQIAAYVAKHNPIAGKIS</sequence>
<dbReference type="EMBL" id="JAFEMO010000002">
    <property type="protein sequence ID" value="KAH7575787.1"/>
    <property type="molecule type" value="Genomic_DNA"/>
</dbReference>
<dbReference type="Pfam" id="PF08246">
    <property type="entry name" value="Inhibitor_I29"/>
    <property type="match status" value="1"/>
</dbReference>
<evidence type="ECO:0000313" key="10">
    <source>
        <dbReference type="Proteomes" id="UP000827721"/>
    </source>
</evidence>
<proteinExistence type="inferred from homology"/>
<comment type="caution">
    <text evidence="9">The sequence shown here is derived from an EMBL/GenBank/DDBJ whole genome shotgun (WGS) entry which is preliminary data.</text>
</comment>
<dbReference type="InterPro" id="IPR000668">
    <property type="entry name" value="Peptidase_C1A_C"/>
</dbReference>
<feature type="signal peptide" evidence="6">
    <location>
        <begin position="1"/>
        <end position="20"/>
    </location>
</feature>
<dbReference type="SUPFAM" id="SSF54001">
    <property type="entry name" value="Cysteine proteinases"/>
    <property type="match status" value="1"/>
</dbReference>
<keyword evidence="10" id="KW-1185">Reference proteome</keyword>
<evidence type="ECO:0000256" key="3">
    <source>
        <dbReference type="ARBA" id="ARBA00022801"/>
    </source>
</evidence>
<evidence type="ECO:0000256" key="2">
    <source>
        <dbReference type="ARBA" id="ARBA00022670"/>
    </source>
</evidence>
<dbReference type="SMART" id="SM00848">
    <property type="entry name" value="Inhibitor_I29"/>
    <property type="match status" value="1"/>
</dbReference>
<name>A0ABQ8IHZ7_9ROSI</name>
<protein>
    <recommendedName>
        <fullName evidence="11">Cysteine proteinase</fullName>
    </recommendedName>
</protein>
<evidence type="ECO:0008006" key="11">
    <source>
        <dbReference type="Google" id="ProtNLM"/>
    </source>
</evidence>
<evidence type="ECO:0000256" key="5">
    <source>
        <dbReference type="ARBA" id="ARBA00023157"/>
    </source>
</evidence>
<evidence type="ECO:0000256" key="4">
    <source>
        <dbReference type="ARBA" id="ARBA00022807"/>
    </source>
</evidence>
<comment type="similarity">
    <text evidence="1">Belongs to the peptidase C1 family.</text>
</comment>
<evidence type="ECO:0000313" key="9">
    <source>
        <dbReference type="EMBL" id="KAH7575787.1"/>
    </source>
</evidence>
<dbReference type="CDD" id="cd02248">
    <property type="entry name" value="Peptidase_C1A"/>
    <property type="match status" value="1"/>
</dbReference>
<keyword evidence="4" id="KW-0788">Thiol protease</keyword>
<gene>
    <name evidence="9" type="ORF">JRO89_XS02G0220300</name>
</gene>
<dbReference type="Proteomes" id="UP000827721">
    <property type="component" value="Unassembled WGS sequence"/>
</dbReference>
<dbReference type="InterPro" id="IPR013128">
    <property type="entry name" value="Peptidase_C1A"/>
</dbReference>
<dbReference type="Gene3D" id="3.90.70.10">
    <property type="entry name" value="Cysteine proteinases"/>
    <property type="match status" value="1"/>
</dbReference>
<keyword evidence="6" id="KW-0732">Signal</keyword>
<evidence type="ECO:0000256" key="1">
    <source>
        <dbReference type="ARBA" id="ARBA00008455"/>
    </source>
</evidence>
<keyword evidence="3" id="KW-0378">Hydrolase</keyword>
<evidence type="ECO:0000256" key="6">
    <source>
        <dbReference type="SAM" id="SignalP"/>
    </source>
</evidence>
<dbReference type="InterPro" id="IPR039417">
    <property type="entry name" value="Peptidase_C1A_papain-like"/>
</dbReference>
<dbReference type="SMART" id="SM00645">
    <property type="entry name" value="Pept_C1"/>
    <property type="match status" value="1"/>
</dbReference>
<evidence type="ECO:0000259" key="8">
    <source>
        <dbReference type="SMART" id="SM00848"/>
    </source>
</evidence>
<feature type="chain" id="PRO_5045831673" description="Cysteine proteinase" evidence="6">
    <location>
        <begin position="21"/>
        <end position="281"/>
    </location>
</feature>
<dbReference type="InterPro" id="IPR013201">
    <property type="entry name" value="Prot_inhib_I29"/>
</dbReference>
<feature type="domain" description="Peptidase C1A papain C-terminal" evidence="7">
    <location>
        <begin position="136"/>
        <end position="280"/>
    </location>
</feature>